<protein>
    <submittedName>
        <fullName evidence="5">Surface antigen</fullName>
    </submittedName>
</protein>
<feature type="signal peptide" evidence="3">
    <location>
        <begin position="1"/>
        <end position="21"/>
    </location>
</feature>
<evidence type="ECO:0000256" key="2">
    <source>
        <dbReference type="ARBA" id="ARBA00023136"/>
    </source>
</evidence>
<dbReference type="AlphaFoldDB" id="A0A1I0GUF3"/>
<dbReference type="Gene3D" id="2.40.160.50">
    <property type="entry name" value="membrane protein fhac: a member of the omp85/tpsb transporter family"/>
    <property type="match status" value="1"/>
</dbReference>
<comment type="subcellular location">
    <subcellularLocation>
        <location evidence="1">Membrane</location>
    </subcellularLocation>
</comment>
<dbReference type="OrthoDB" id="9771071at2"/>
<dbReference type="STRING" id="349064.SAMN05660429_02543"/>
<gene>
    <name evidence="5" type="ORF">SAMN05660429_02543</name>
</gene>
<dbReference type="Proteomes" id="UP000199308">
    <property type="component" value="Unassembled WGS sequence"/>
</dbReference>
<accession>A0A1I0GUF3</accession>
<dbReference type="Pfam" id="PF01103">
    <property type="entry name" value="Omp85"/>
    <property type="match status" value="1"/>
</dbReference>
<reference evidence="5 6" key="1">
    <citation type="submission" date="2016-10" db="EMBL/GenBank/DDBJ databases">
        <authorList>
            <person name="de Groot N.N."/>
        </authorList>
    </citation>
    <scope>NUCLEOTIDE SEQUENCE [LARGE SCALE GENOMIC DNA]</scope>
    <source>
        <strain evidence="5 6">DSM 19706</strain>
    </source>
</reference>
<dbReference type="RefSeq" id="WP_093331153.1">
    <property type="nucleotide sequence ID" value="NZ_AP027363.1"/>
</dbReference>
<feature type="domain" description="Bacterial surface antigen (D15)" evidence="4">
    <location>
        <begin position="184"/>
        <end position="297"/>
    </location>
</feature>
<evidence type="ECO:0000256" key="1">
    <source>
        <dbReference type="ARBA" id="ARBA00004370"/>
    </source>
</evidence>
<keyword evidence="3" id="KW-0732">Signal</keyword>
<feature type="chain" id="PRO_5011583028" evidence="3">
    <location>
        <begin position="22"/>
        <end position="398"/>
    </location>
</feature>
<evidence type="ECO:0000256" key="3">
    <source>
        <dbReference type="SAM" id="SignalP"/>
    </source>
</evidence>
<name>A0A1I0GUF3_THASX</name>
<organism evidence="5 6">
    <name type="scientific">Thalassotalea agarivorans</name>
    <name type="common">Thalassomonas agarivorans</name>
    <dbReference type="NCBI Taxonomy" id="349064"/>
    <lineage>
        <taxon>Bacteria</taxon>
        <taxon>Pseudomonadati</taxon>
        <taxon>Pseudomonadota</taxon>
        <taxon>Gammaproteobacteria</taxon>
        <taxon>Alteromonadales</taxon>
        <taxon>Colwelliaceae</taxon>
        <taxon>Thalassotalea</taxon>
    </lineage>
</organism>
<sequence>MKKALSVLAIAATVSSHSVSAQESLFIDPLDGFFDASTFLAENAYGFLPVPVIITDPAVDGGLGMMGLFFHEDEEEKEARLKAMQSMEENAGMHLLPPSVSIVGGAYTGNNSYFTGAGHLGFFKQGSIRYFGFAGYGDINIDFFGFGDVELPKPIEINTTAGALWQNVKFQIAGSRFYAGVVQRFISAEISPANISDLTGGILPPEFEDELTRLLTISTKTSGVGITAEYDTRDNFFSPSAGIRYQFNHLWYDDTFGSDIEYQLTELSGLHYLPITEKWRSGFRVEVNYANADQFLPTYATPAIKLRGIPAQRYQGNAVVNTELEIVYKINNRFDVNVFGGVGYAANEWGELSDAKSRVAKGAGFRYLIARRYGFKMGVDVAKGPEESVFYIQAGSAW</sequence>
<dbReference type="InterPro" id="IPR000184">
    <property type="entry name" value="Bac_surfAg_D15"/>
</dbReference>
<keyword evidence="6" id="KW-1185">Reference proteome</keyword>
<dbReference type="EMBL" id="FOHK01000013">
    <property type="protein sequence ID" value="SET74117.1"/>
    <property type="molecule type" value="Genomic_DNA"/>
</dbReference>
<evidence type="ECO:0000313" key="6">
    <source>
        <dbReference type="Proteomes" id="UP000199308"/>
    </source>
</evidence>
<evidence type="ECO:0000259" key="4">
    <source>
        <dbReference type="Pfam" id="PF01103"/>
    </source>
</evidence>
<dbReference type="GO" id="GO:0019867">
    <property type="term" value="C:outer membrane"/>
    <property type="evidence" value="ECO:0007669"/>
    <property type="project" value="InterPro"/>
</dbReference>
<evidence type="ECO:0000313" key="5">
    <source>
        <dbReference type="EMBL" id="SET74117.1"/>
    </source>
</evidence>
<proteinExistence type="predicted"/>
<keyword evidence="2" id="KW-0472">Membrane</keyword>